<evidence type="ECO:0000256" key="2">
    <source>
        <dbReference type="ARBA" id="ARBA00022576"/>
    </source>
</evidence>
<dbReference type="Pfam" id="PF01276">
    <property type="entry name" value="OKR_DC_1"/>
    <property type="match status" value="2"/>
</dbReference>
<keyword evidence="3" id="KW-0808">Transferase</keyword>
<dbReference type="RefSeq" id="WP_060822467.1">
    <property type="nucleotide sequence ID" value="NZ_LNJQ01000002.1"/>
</dbReference>
<dbReference type="InterPro" id="IPR050881">
    <property type="entry name" value="LL-DAP_aminotransferase"/>
</dbReference>
<dbReference type="Gene3D" id="3.90.100.10">
    <property type="entry name" value="Orn/Lys/Arg decarboxylase, C-terminal domain"/>
    <property type="match status" value="1"/>
</dbReference>
<comment type="cofactor">
    <cofactor evidence="1">
        <name>pyridoxal 5'-phosphate</name>
        <dbReference type="ChEBI" id="CHEBI:597326"/>
    </cofactor>
</comment>
<dbReference type="EMBL" id="LNJQ01000002">
    <property type="protein sequence ID" value="KWZ39953.1"/>
    <property type="molecule type" value="Genomic_DNA"/>
</dbReference>
<evidence type="ECO:0000256" key="1">
    <source>
        <dbReference type="ARBA" id="ARBA00001933"/>
    </source>
</evidence>
<evidence type="ECO:0000256" key="3">
    <source>
        <dbReference type="ARBA" id="ARBA00022679"/>
    </source>
</evidence>
<dbReference type="SUPFAM" id="SSF53383">
    <property type="entry name" value="PLP-dependent transferases"/>
    <property type="match status" value="1"/>
</dbReference>
<feature type="domain" description="Orn/Lys/Arg decarboxylases family 1 pyridoxal-P attachment site" evidence="4">
    <location>
        <begin position="296"/>
        <end position="519"/>
    </location>
</feature>
<evidence type="ECO:0000313" key="5">
    <source>
        <dbReference type="EMBL" id="KWZ39953.1"/>
    </source>
</evidence>
<protein>
    <submittedName>
        <fullName evidence="5">Ornithine decarboxylase</fullName>
    </submittedName>
</protein>
<evidence type="ECO:0000313" key="6">
    <source>
        <dbReference type="Proteomes" id="UP000070255"/>
    </source>
</evidence>
<organism evidence="5 6">
    <name type="scientific">Burkholderia savannae</name>
    <dbReference type="NCBI Taxonomy" id="1637837"/>
    <lineage>
        <taxon>Bacteria</taxon>
        <taxon>Pseudomonadati</taxon>
        <taxon>Pseudomonadota</taxon>
        <taxon>Betaproteobacteria</taxon>
        <taxon>Burkholderiales</taxon>
        <taxon>Burkholderiaceae</taxon>
        <taxon>Burkholderia</taxon>
        <taxon>pseudomallei group</taxon>
    </lineage>
</organism>
<proteinExistence type="predicted"/>
<feature type="domain" description="Orn/Lys/Arg decarboxylases family 1 pyridoxal-P attachment site" evidence="4">
    <location>
        <begin position="566"/>
        <end position="752"/>
    </location>
</feature>
<dbReference type="InterPro" id="IPR015421">
    <property type="entry name" value="PyrdxlP-dep_Trfase_major"/>
</dbReference>
<dbReference type="PANTHER" id="PTHR42832">
    <property type="entry name" value="AMINO ACID AMINOTRANSFERASE"/>
    <property type="match status" value="1"/>
</dbReference>
<dbReference type="InterPro" id="IPR015424">
    <property type="entry name" value="PyrdxlP-dep_Trfase"/>
</dbReference>
<name>A0ABR5T8T0_9BURK</name>
<evidence type="ECO:0000259" key="4">
    <source>
        <dbReference type="Pfam" id="PF01276"/>
    </source>
</evidence>
<reference evidence="5 6" key="1">
    <citation type="submission" date="2015-11" db="EMBL/GenBank/DDBJ databases">
        <authorList>
            <person name="Sahl J."/>
            <person name="Wagner D."/>
            <person name="Keim P."/>
        </authorList>
    </citation>
    <scope>NUCLEOTIDE SEQUENCE [LARGE SCALE GENOMIC DNA]</scope>
    <source>
        <strain evidence="5 6">BDU18</strain>
    </source>
</reference>
<dbReference type="Gene3D" id="3.40.640.10">
    <property type="entry name" value="Type I PLP-dependent aspartate aminotransferase-like (Major domain)"/>
    <property type="match status" value="1"/>
</dbReference>
<dbReference type="InterPro" id="IPR000310">
    <property type="entry name" value="Orn/Lys/Arg_deCO2ase_major_dom"/>
</dbReference>
<gene>
    <name evidence="5" type="ORF">WS72_19060</name>
</gene>
<keyword evidence="2" id="KW-0032">Aminotransferase</keyword>
<keyword evidence="6" id="KW-1185">Reference proteome</keyword>
<accession>A0ABR5T8T0</accession>
<sequence length="960" mass="108849">MKDEQPLPSGGTSLGNHRSVWEMRMDGWINLVDDLSRLSILPTDDPEHTLRLDSVRRTVALLTPIECYWAFPGGRVFGELRHWIEREEMGRAHQAARRVHRVLAARTYRHEANTLDSDNELPSQIETDNERQAQLARPYFEVLIVDEMSASEEDALRRRVQRKRSPDDDFIFDIVLVPSFEDALLATLVNFNLQAVVIRHGFPFRSINHNDMLRRFLDGVDDKVESMPEFERGPLLGRRIAQIRPELDLYLVTDVSVEDIAARVGEVFKRIFFGEEDHIELYSSIMKGIGERHRAPFFDALRDYAKQPTGVFHALPLARGKSIMNSNWIGDMAQFYGMNLFMAETSATSGGLDSLLDPVGPLKLAQEYAARAFGARRTYFATNGTSTCNKIVVQALVRPGDIVLVDRNCHKSHHYGLVLVGAKVTYLDSYPLNEYSMYGAVPIRHIKETLLGFRSAGTLDRVRMVLLTNCTFDGIVYDVERVMMECLAIKPDLVFLWDEAWFAFARCHPIYRQRTAMANAAKLADTFKDPTYAKRHAEFAATLDWNNEAQLLDARLMPDPACARVRVYATHSTHKTLTALRQGSMIHVWDQDFKDKAEESFHEAYMTHTSTSPNYQILASLDVGRRQVELEGYELIQRQLELAMSLREQVKNHPLLSRYFRFLRIGDLVPPEYRESGANSYYDDETGWSNLEAAWRTDEFVLDPTRATLVIGATGMDGDTFKHKELMNKYGIQINKTSRNTVLFMTNIGTTRSAIAYLIEVLVKVARDVDARVADMSSIERRAHEKRVRSLMQEPPTLPDFSHFYFAFRSRAVAGGLETRDGDIRSAFFLSYDDANCEYIEMGEAARAIASGRELVSALFVIPYPPGFPILVPGQVISLEILQFMAALDVREIHGFRPELGFRIFSQVALEYAAQSAAACVVKLTDRTAPAPDGNGCTRALAATTIMPTQIQKFKSRSKK</sequence>
<dbReference type="PANTHER" id="PTHR42832:SF4">
    <property type="entry name" value="BLR3474 PROTEIN"/>
    <property type="match status" value="1"/>
</dbReference>
<comment type="caution">
    <text evidence="5">The sequence shown here is derived from an EMBL/GenBank/DDBJ whole genome shotgun (WGS) entry which is preliminary data.</text>
</comment>
<dbReference type="Proteomes" id="UP000070255">
    <property type="component" value="Unassembled WGS sequence"/>
</dbReference>